<sequence>LLEESTKFSTMKIIILAVLVAVCSAAKSHPHQSCPNSLCVWRSVGDIFAYNEHKPYYFVTCTNSGPVCRRCADGLEFNEKNKACVRSFKKSTTTTTTTTTTTPTTTTTRAIDTPECNDSLCKWVPNGSLFRLDNNKPQYYVQCSNGIASCRQCPPHMYFNNKFDVCVRRTVPKDW</sequence>
<reference evidence="3" key="1">
    <citation type="submission" date="2021-01" db="UniProtKB">
        <authorList>
            <consortium name="EnsemblMetazoa"/>
        </authorList>
    </citation>
    <scope>IDENTIFICATION</scope>
</reference>
<dbReference type="Gene3D" id="3.20.20.80">
    <property type="entry name" value="Glycosidases"/>
    <property type="match status" value="1"/>
</dbReference>
<accession>A0A7M5XMT2</accession>
<dbReference type="Pfam" id="PF01607">
    <property type="entry name" value="CBM_14"/>
    <property type="match status" value="1"/>
</dbReference>
<feature type="chain" id="PRO_5029596516" description="Chitin-binding type-2 domain-containing protein" evidence="1">
    <location>
        <begin position="26"/>
        <end position="175"/>
    </location>
</feature>
<dbReference type="GO" id="GO:0005576">
    <property type="term" value="C:extracellular region"/>
    <property type="evidence" value="ECO:0007669"/>
    <property type="project" value="InterPro"/>
</dbReference>
<name>A0A7M5XMT2_9CNID</name>
<dbReference type="EnsemblMetazoa" id="CLYHEMT025910.1">
    <property type="protein sequence ID" value="CLYHEMP025910.1"/>
    <property type="gene ID" value="CLYHEMG025910"/>
</dbReference>
<evidence type="ECO:0000313" key="4">
    <source>
        <dbReference type="Proteomes" id="UP000594262"/>
    </source>
</evidence>
<evidence type="ECO:0000259" key="2">
    <source>
        <dbReference type="Pfam" id="PF01607"/>
    </source>
</evidence>
<keyword evidence="1" id="KW-0732">Signal</keyword>
<proteinExistence type="predicted"/>
<evidence type="ECO:0000313" key="3">
    <source>
        <dbReference type="EnsemblMetazoa" id="CLYHEMP025910.1"/>
    </source>
</evidence>
<feature type="signal peptide" evidence="1">
    <location>
        <begin position="1"/>
        <end position="25"/>
    </location>
</feature>
<protein>
    <recommendedName>
        <fullName evidence="2">Chitin-binding type-2 domain-containing protein</fullName>
    </recommendedName>
</protein>
<dbReference type="GO" id="GO:0008061">
    <property type="term" value="F:chitin binding"/>
    <property type="evidence" value="ECO:0007669"/>
    <property type="project" value="InterPro"/>
</dbReference>
<organism evidence="3 4">
    <name type="scientific">Clytia hemisphaerica</name>
    <dbReference type="NCBI Taxonomy" id="252671"/>
    <lineage>
        <taxon>Eukaryota</taxon>
        <taxon>Metazoa</taxon>
        <taxon>Cnidaria</taxon>
        <taxon>Hydrozoa</taxon>
        <taxon>Hydroidolina</taxon>
        <taxon>Leptothecata</taxon>
        <taxon>Obeliida</taxon>
        <taxon>Clytiidae</taxon>
        <taxon>Clytia</taxon>
    </lineage>
</organism>
<evidence type="ECO:0000256" key="1">
    <source>
        <dbReference type="SAM" id="SignalP"/>
    </source>
</evidence>
<keyword evidence="4" id="KW-1185">Reference proteome</keyword>
<dbReference type="InterPro" id="IPR002557">
    <property type="entry name" value="Chitin-bd_dom"/>
</dbReference>
<dbReference type="InterPro" id="IPR036508">
    <property type="entry name" value="Chitin-bd_dom_sf"/>
</dbReference>
<dbReference type="SUPFAM" id="SSF57625">
    <property type="entry name" value="Invertebrate chitin-binding proteins"/>
    <property type="match status" value="2"/>
</dbReference>
<feature type="domain" description="Chitin-binding type-2" evidence="2">
    <location>
        <begin position="121"/>
        <end position="169"/>
    </location>
</feature>
<dbReference type="AlphaFoldDB" id="A0A7M5XMT2"/>
<dbReference type="Proteomes" id="UP000594262">
    <property type="component" value="Unplaced"/>
</dbReference>
<dbReference type="OrthoDB" id="6020543at2759"/>